<reference evidence="2 3" key="1">
    <citation type="submission" date="2008-07" db="EMBL/GenBank/DDBJ databases">
        <authorList>
            <person name="El-Sayed N."/>
            <person name="Caler E."/>
            <person name="Inman J."/>
            <person name="Amedeo P."/>
            <person name="Hass B."/>
            <person name="Wortman J."/>
        </authorList>
    </citation>
    <scope>NUCLEOTIDE SEQUENCE [LARGE SCALE GENOMIC DNA]</scope>
    <source>
        <strain evidence="3">ATCC 50983 / TXsc</strain>
    </source>
</reference>
<keyword evidence="1" id="KW-0175">Coiled coil</keyword>
<dbReference type="EMBL" id="GG674598">
    <property type="protein sequence ID" value="EER14013.1"/>
    <property type="molecule type" value="Genomic_DNA"/>
</dbReference>
<dbReference type="RefSeq" id="XP_002782218.1">
    <property type="nucleotide sequence ID" value="XM_002782172.1"/>
</dbReference>
<dbReference type="AlphaFoldDB" id="C5KNB9"/>
<feature type="coiled-coil region" evidence="1">
    <location>
        <begin position="4"/>
        <end position="52"/>
    </location>
</feature>
<accession>C5KNB9</accession>
<evidence type="ECO:0000313" key="2">
    <source>
        <dbReference type="EMBL" id="EER14013.1"/>
    </source>
</evidence>
<evidence type="ECO:0000313" key="3">
    <source>
        <dbReference type="Proteomes" id="UP000007800"/>
    </source>
</evidence>
<proteinExistence type="predicted"/>
<evidence type="ECO:0000256" key="1">
    <source>
        <dbReference type="SAM" id="Coils"/>
    </source>
</evidence>
<name>C5KNB9_PERM5</name>
<organism evidence="3">
    <name type="scientific">Perkinsus marinus (strain ATCC 50983 / TXsc)</name>
    <dbReference type="NCBI Taxonomy" id="423536"/>
    <lineage>
        <taxon>Eukaryota</taxon>
        <taxon>Sar</taxon>
        <taxon>Alveolata</taxon>
        <taxon>Perkinsozoa</taxon>
        <taxon>Perkinsea</taxon>
        <taxon>Perkinsida</taxon>
        <taxon>Perkinsidae</taxon>
        <taxon>Perkinsus</taxon>
    </lineage>
</organism>
<keyword evidence="3" id="KW-1185">Reference proteome</keyword>
<protein>
    <submittedName>
        <fullName evidence="2">Uncharacterized protein</fullName>
    </submittedName>
</protein>
<dbReference type="GeneID" id="9059806"/>
<gene>
    <name evidence="2" type="ORF">Pmar_PMAR005458</name>
</gene>
<dbReference type="InParanoid" id="C5KNB9"/>
<sequence length="234" mass="26740">MAEKAEVEKKAVDSEQALLRLKAEKGEVERRAEESEQALERLQAEKIQAVKDVETKLLEANVQHADSLIALQRRYEEQTRDAVRTFARYHAVYMTVHLRTTAIPKALKRKTPASVVTGKRRKRLRKSAKLEVIVRMMKDGCVGFKVDSKYDESHRLDIALYHNGNGQRVSGDPEILDTVSIDPKGIARFSWAPELWNRWLGAHNDMTLRAITDHNEWCAIQRLDVKPVNSASNE</sequence>
<dbReference type="Proteomes" id="UP000007800">
    <property type="component" value="Unassembled WGS sequence"/>
</dbReference>